<dbReference type="RefSeq" id="WP_150763843.1">
    <property type="nucleotide sequence ID" value="NZ_CABVHW010000003.1"/>
</dbReference>
<dbReference type="Pfam" id="PF19570">
    <property type="entry name" value="DUF6088"/>
    <property type="match status" value="1"/>
</dbReference>
<evidence type="ECO:0000313" key="1">
    <source>
        <dbReference type="EMBL" id="VVN85226.1"/>
    </source>
</evidence>
<sequence>MTISASVEDSIAQIEPGRIFECSDLSVYSQHPDAVLKTLSRMVAVNRLGRVSKGKYYIPKKGILGEMKPNDSELLKSCLYRRGQRTGYITGAALYNKLGISTQQPRTIEVATTGSRQEKNFGTIKVRLVAASAPVSDQNVPLLELLDVLKNVKSISDSSPAEVIRWLSGTISRLEETVVKDLQDLALKYYSPSTKALLGLIVSCVGFLPIPELKKSLSPVTKYNIGINEAEWPNAKEWSIR</sequence>
<organism evidence="1 2">
    <name type="scientific">Pseudomonas fluorescens</name>
    <dbReference type="NCBI Taxonomy" id="294"/>
    <lineage>
        <taxon>Bacteria</taxon>
        <taxon>Pseudomonadati</taxon>
        <taxon>Pseudomonadota</taxon>
        <taxon>Gammaproteobacteria</taxon>
        <taxon>Pseudomonadales</taxon>
        <taxon>Pseudomonadaceae</taxon>
        <taxon>Pseudomonas</taxon>
    </lineage>
</organism>
<dbReference type="InterPro" id="IPR045738">
    <property type="entry name" value="DUF6088"/>
</dbReference>
<accession>A0A5E7B1F7</accession>
<gene>
    <name evidence="1" type="ORF">PS710_01437</name>
</gene>
<proteinExistence type="predicted"/>
<protein>
    <recommendedName>
        <fullName evidence="3">AbiEi antitoxin C-terminal domain-containing protein</fullName>
    </recommendedName>
</protein>
<evidence type="ECO:0000313" key="2">
    <source>
        <dbReference type="Proteomes" id="UP000381093"/>
    </source>
</evidence>
<name>A0A5E7B1F7_PSEFL</name>
<dbReference type="AlphaFoldDB" id="A0A5E7B1F7"/>
<dbReference type="EMBL" id="CABVHW010000003">
    <property type="protein sequence ID" value="VVN85226.1"/>
    <property type="molecule type" value="Genomic_DNA"/>
</dbReference>
<reference evidence="1 2" key="1">
    <citation type="submission" date="2019-09" db="EMBL/GenBank/DDBJ databases">
        <authorList>
            <person name="Chandra G."/>
            <person name="Truman W A."/>
        </authorList>
    </citation>
    <scope>NUCLEOTIDE SEQUENCE [LARGE SCALE GENOMIC DNA]</scope>
    <source>
        <strain evidence="1">PS710</strain>
    </source>
</reference>
<dbReference type="Proteomes" id="UP000381093">
    <property type="component" value="Unassembled WGS sequence"/>
</dbReference>
<evidence type="ECO:0008006" key="3">
    <source>
        <dbReference type="Google" id="ProtNLM"/>
    </source>
</evidence>